<name>A0A5J9SQQ9_9POAL</name>
<sequence length="518" mass="54766">MSTVYGVTAVHKDKMFRFLTTRSPGFLGLDTEFGVWPETEFGDGVIIDFVDTGIWPERPSFNDRGLGPVRASWRGGCVDAMDFNASLCNNKLVGAKAFHAAATAMAGRSSGNGVSSPKDLAGHGTHVASTAAGSEVRDAGVGIFARGTARGVAPKARIAMYRRKGVFVVLAGGNEGPNPSTVSNAAPWVTTVGASSIDCLLPAYLRLGNGVVLVGQSRYAVKADRSDMSPIVAVACRKDVALENIVGNILVCVDGVGADESVVGAAGGVGLVSLDNSNWFRDAGDAAYEMISGTSMATPHVAGVAALIKKKHPNWTPAMIRSALMTTAGTLDNTQRDIIDNGVTSGSRGATPATPFAAGAGHVRPQLAVDPGLVYDAGARDYVDFLCSLNYTTEQLRLFAPDMATCTTTTLLGDLNYPSFVVVFHGRAGDVRTLTRTVTKVSDEAETYNVSVAAPERVKVTVTPTTLEFTKPNENKSYTVEFRSLAAGNSMAGWDFGRISWENEKHRVRSPVAFQWKN</sequence>
<comment type="caution">
    <text evidence="10">The sequence shown here is derived from an EMBL/GenBank/DDBJ whole genome shotgun (WGS) entry which is preliminary data.</text>
</comment>
<keyword evidence="5 7" id="KW-0720">Serine protease</keyword>
<dbReference type="InterPro" id="IPR045051">
    <property type="entry name" value="SBT"/>
</dbReference>
<keyword evidence="2 7" id="KW-0645">Protease</keyword>
<feature type="non-terminal residue" evidence="10">
    <location>
        <position position="1"/>
    </location>
</feature>
<evidence type="ECO:0000256" key="2">
    <source>
        <dbReference type="ARBA" id="ARBA00022670"/>
    </source>
</evidence>
<evidence type="ECO:0000313" key="11">
    <source>
        <dbReference type="Proteomes" id="UP000324897"/>
    </source>
</evidence>
<feature type="active site" description="Charge relay system" evidence="6 7">
    <location>
        <position position="123"/>
    </location>
</feature>
<protein>
    <recommendedName>
        <fullName evidence="12">Subtilisin-like protease fibronectin type-III domain-containing protein</fullName>
    </recommendedName>
</protein>
<evidence type="ECO:0000256" key="3">
    <source>
        <dbReference type="ARBA" id="ARBA00022729"/>
    </source>
</evidence>
<dbReference type="SUPFAM" id="SSF52743">
    <property type="entry name" value="Subtilisin-like"/>
    <property type="match status" value="1"/>
</dbReference>
<dbReference type="InterPro" id="IPR022398">
    <property type="entry name" value="Peptidase_S8_His-AS"/>
</dbReference>
<dbReference type="PANTHER" id="PTHR10795">
    <property type="entry name" value="PROPROTEIN CONVERTASE SUBTILISIN/KEXIN"/>
    <property type="match status" value="1"/>
</dbReference>
<dbReference type="GO" id="GO:0004252">
    <property type="term" value="F:serine-type endopeptidase activity"/>
    <property type="evidence" value="ECO:0007669"/>
    <property type="project" value="UniProtKB-UniRule"/>
</dbReference>
<dbReference type="PRINTS" id="PR00723">
    <property type="entry name" value="SUBTILISIN"/>
</dbReference>
<reference evidence="10 11" key="1">
    <citation type="journal article" date="2019" name="Sci. Rep.">
        <title>A high-quality genome of Eragrostis curvula grass provides insights into Poaceae evolution and supports new strategies to enhance forage quality.</title>
        <authorList>
            <person name="Carballo J."/>
            <person name="Santos B.A.C.M."/>
            <person name="Zappacosta D."/>
            <person name="Garbus I."/>
            <person name="Selva J.P."/>
            <person name="Gallo C.A."/>
            <person name="Diaz A."/>
            <person name="Albertini E."/>
            <person name="Caccamo M."/>
            <person name="Echenique V."/>
        </authorList>
    </citation>
    <scope>NUCLEOTIDE SEQUENCE [LARGE SCALE GENOMIC DNA]</scope>
    <source>
        <strain evidence="11">cv. Victoria</strain>
        <tissue evidence="10">Leaf</tissue>
    </source>
</reference>
<evidence type="ECO:0000256" key="6">
    <source>
        <dbReference type="PIRSR" id="PIRSR615500-1"/>
    </source>
</evidence>
<feature type="domain" description="Peptidase S8/S53" evidence="8">
    <location>
        <begin position="42"/>
        <end position="162"/>
    </location>
</feature>
<dbReference type="OrthoDB" id="206201at2759"/>
<dbReference type="InterPro" id="IPR023828">
    <property type="entry name" value="Peptidase_S8_Ser-AS"/>
</dbReference>
<gene>
    <name evidence="10" type="ORF">EJB05_53298</name>
</gene>
<evidence type="ECO:0000256" key="5">
    <source>
        <dbReference type="ARBA" id="ARBA00022825"/>
    </source>
</evidence>
<dbReference type="EMBL" id="RWGY01000469">
    <property type="protein sequence ID" value="TVU01259.1"/>
    <property type="molecule type" value="Genomic_DNA"/>
</dbReference>
<dbReference type="InterPro" id="IPR015500">
    <property type="entry name" value="Peptidase_S8_subtilisin-rel"/>
</dbReference>
<dbReference type="Gene3D" id="2.60.40.2310">
    <property type="match status" value="1"/>
</dbReference>
<evidence type="ECO:0000313" key="10">
    <source>
        <dbReference type="EMBL" id="TVU01259.1"/>
    </source>
</evidence>
<keyword evidence="11" id="KW-1185">Reference proteome</keyword>
<accession>A0A5J9SQQ9</accession>
<feature type="domain" description="Peptidase S8/S53" evidence="8">
    <location>
        <begin position="163"/>
        <end position="337"/>
    </location>
</feature>
<proteinExistence type="inferred from homology"/>
<feature type="domain" description="Subtilisin-like protease fibronectin type-III" evidence="9">
    <location>
        <begin position="414"/>
        <end position="513"/>
    </location>
</feature>
<evidence type="ECO:0000259" key="9">
    <source>
        <dbReference type="Pfam" id="PF17766"/>
    </source>
</evidence>
<dbReference type="AlphaFoldDB" id="A0A5J9SQQ9"/>
<dbReference type="InterPro" id="IPR036852">
    <property type="entry name" value="Peptidase_S8/S53_dom_sf"/>
</dbReference>
<evidence type="ECO:0008006" key="12">
    <source>
        <dbReference type="Google" id="ProtNLM"/>
    </source>
</evidence>
<dbReference type="Pfam" id="PF17766">
    <property type="entry name" value="fn3_6"/>
    <property type="match status" value="1"/>
</dbReference>
<evidence type="ECO:0000256" key="4">
    <source>
        <dbReference type="ARBA" id="ARBA00022801"/>
    </source>
</evidence>
<dbReference type="Gramene" id="TVU01259">
    <property type="protein sequence ID" value="TVU01259"/>
    <property type="gene ID" value="EJB05_53298"/>
</dbReference>
<comment type="similarity">
    <text evidence="1 7">Belongs to the peptidase S8 family.</text>
</comment>
<evidence type="ECO:0000256" key="1">
    <source>
        <dbReference type="ARBA" id="ARBA00011073"/>
    </source>
</evidence>
<dbReference type="Gene3D" id="3.40.50.200">
    <property type="entry name" value="Peptidase S8/S53 domain"/>
    <property type="match status" value="2"/>
</dbReference>
<dbReference type="Pfam" id="PF00082">
    <property type="entry name" value="Peptidase_S8"/>
    <property type="match status" value="2"/>
</dbReference>
<keyword evidence="4 7" id="KW-0378">Hydrolase</keyword>
<dbReference type="Proteomes" id="UP000324897">
    <property type="component" value="Unassembled WGS sequence"/>
</dbReference>
<feature type="active site" description="Charge relay system" evidence="6 7">
    <location>
        <position position="51"/>
    </location>
</feature>
<dbReference type="InterPro" id="IPR041469">
    <property type="entry name" value="Subtilisin-like_FN3"/>
</dbReference>
<dbReference type="PROSITE" id="PS51892">
    <property type="entry name" value="SUBTILASE"/>
    <property type="match status" value="1"/>
</dbReference>
<keyword evidence="3" id="KW-0732">Signal</keyword>
<dbReference type="PROSITE" id="PS00138">
    <property type="entry name" value="SUBTILASE_SER"/>
    <property type="match status" value="1"/>
</dbReference>
<feature type="active site" description="Charge relay system" evidence="6 7">
    <location>
        <position position="295"/>
    </location>
</feature>
<organism evidence="10 11">
    <name type="scientific">Eragrostis curvula</name>
    <name type="common">weeping love grass</name>
    <dbReference type="NCBI Taxonomy" id="38414"/>
    <lineage>
        <taxon>Eukaryota</taxon>
        <taxon>Viridiplantae</taxon>
        <taxon>Streptophyta</taxon>
        <taxon>Embryophyta</taxon>
        <taxon>Tracheophyta</taxon>
        <taxon>Spermatophyta</taxon>
        <taxon>Magnoliopsida</taxon>
        <taxon>Liliopsida</taxon>
        <taxon>Poales</taxon>
        <taxon>Poaceae</taxon>
        <taxon>PACMAD clade</taxon>
        <taxon>Chloridoideae</taxon>
        <taxon>Eragrostideae</taxon>
        <taxon>Eragrostidinae</taxon>
        <taxon>Eragrostis</taxon>
    </lineage>
</organism>
<dbReference type="GO" id="GO:0006508">
    <property type="term" value="P:proteolysis"/>
    <property type="evidence" value="ECO:0007669"/>
    <property type="project" value="UniProtKB-KW"/>
</dbReference>
<dbReference type="PROSITE" id="PS00137">
    <property type="entry name" value="SUBTILASE_HIS"/>
    <property type="match status" value="1"/>
</dbReference>
<evidence type="ECO:0000256" key="7">
    <source>
        <dbReference type="PROSITE-ProRule" id="PRU01240"/>
    </source>
</evidence>
<dbReference type="InterPro" id="IPR000209">
    <property type="entry name" value="Peptidase_S8/S53_dom"/>
</dbReference>
<evidence type="ECO:0000259" key="8">
    <source>
        <dbReference type="Pfam" id="PF00082"/>
    </source>
</evidence>